<evidence type="ECO:0000256" key="3">
    <source>
        <dbReference type="RuleBase" id="RU003682"/>
    </source>
</evidence>
<dbReference type="InterPro" id="IPR027443">
    <property type="entry name" value="IPNS-like_sf"/>
</dbReference>
<protein>
    <submittedName>
        <fullName evidence="6">2-oxoglutarate and iron-dependent oxygenase domain-containing protein</fullName>
    </submittedName>
</protein>
<evidence type="ECO:0000259" key="5">
    <source>
        <dbReference type="PROSITE" id="PS51471"/>
    </source>
</evidence>
<evidence type="ECO:0000256" key="1">
    <source>
        <dbReference type="ARBA" id="ARBA00004792"/>
    </source>
</evidence>
<dbReference type="PROSITE" id="PS51471">
    <property type="entry name" value="FE2OG_OXY"/>
    <property type="match status" value="1"/>
</dbReference>
<keyword evidence="7" id="KW-1185">Reference proteome</keyword>
<dbReference type="Gene3D" id="2.60.120.330">
    <property type="entry name" value="B-lactam Antibiotic, Isopenicillin N Synthase, Chain"/>
    <property type="match status" value="1"/>
</dbReference>
<dbReference type="EMBL" id="JBBEGN010000004">
    <property type="protein sequence ID" value="MEJ2868234.1"/>
    <property type="molecule type" value="Genomic_DNA"/>
</dbReference>
<dbReference type="PRINTS" id="PR00682">
    <property type="entry name" value="IPNSYNTHASE"/>
</dbReference>
<sequence length="333" mass="35826">MFVVPTVDLSPYLDGDPGGRPRTAIALDAACRGVGFMQVVGHGIRSAALTGLTDALDAFFALPEDDKRALVVTDGTNRGYTPPRNESLSRSLGVEQGNDFFEAFNVGTAADGPASGGDGNVWPDLPDFREGVEAWVGEARRIARALTTAMGDALGDREIFRRLAQDPVEVLRLNHYALDDLPEDLTPDLTDGDGPTGMGEHTDYGIVTVLWADRVAGLQILHDGAWHDVVPDEGALLVNLGDLTARVTGDTWRSTLHRVRPPVEHGRVRRRRSAAFFHDGDPDAAVETLPLPDAVPYLPTTVGEHLAAKLAGSRERHLNPDAGREAARVRAAR</sequence>
<dbReference type="RefSeq" id="WP_337694846.1">
    <property type="nucleotide sequence ID" value="NZ_JBBEGN010000004.1"/>
</dbReference>
<dbReference type="Pfam" id="PF14226">
    <property type="entry name" value="DIOX_N"/>
    <property type="match status" value="1"/>
</dbReference>
<dbReference type="Pfam" id="PF03171">
    <property type="entry name" value="2OG-FeII_Oxy"/>
    <property type="match status" value="1"/>
</dbReference>
<keyword evidence="3" id="KW-0408">Iron</keyword>
<proteinExistence type="inferred from homology"/>
<comment type="caution">
    <text evidence="6">The sequence shown here is derived from an EMBL/GenBank/DDBJ whole genome shotgun (WGS) entry which is preliminary data.</text>
</comment>
<evidence type="ECO:0000256" key="2">
    <source>
        <dbReference type="ARBA" id="ARBA00023194"/>
    </source>
</evidence>
<dbReference type="InterPro" id="IPR044861">
    <property type="entry name" value="IPNS-like_FE2OG_OXY"/>
</dbReference>
<dbReference type="Proteomes" id="UP001385809">
    <property type="component" value="Unassembled WGS sequence"/>
</dbReference>
<evidence type="ECO:0000313" key="7">
    <source>
        <dbReference type="Proteomes" id="UP001385809"/>
    </source>
</evidence>
<dbReference type="InterPro" id="IPR026992">
    <property type="entry name" value="DIOX_N"/>
</dbReference>
<evidence type="ECO:0000256" key="4">
    <source>
        <dbReference type="SAM" id="MobiDB-lite"/>
    </source>
</evidence>
<dbReference type="InterPro" id="IPR050231">
    <property type="entry name" value="Iron_ascorbate_oxido_reductase"/>
</dbReference>
<evidence type="ECO:0000313" key="6">
    <source>
        <dbReference type="EMBL" id="MEJ2868234.1"/>
    </source>
</evidence>
<gene>
    <name evidence="6" type="ORF">WCD74_10685</name>
</gene>
<keyword evidence="3" id="KW-0479">Metal-binding</keyword>
<accession>A0ABU8MLP9</accession>
<dbReference type="InterPro" id="IPR005123">
    <property type="entry name" value="Oxoglu/Fe-dep_dioxygenase_dom"/>
</dbReference>
<organism evidence="6 7">
    <name type="scientific">Actinomycetospora aurantiaca</name>
    <dbReference type="NCBI Taxonomy" id="3129233"/>
    <lineage>
        <taxon>Bacteria</taxon>
        <taxon>Bacillati</taxon>
        <taxon>Actinomycetota</taxon>
        <taxon>Actinomycetes</taxon>
        <taxon>Pseudonocardiales</taxon>
        <taxon>Pseudonocardiaceae</taxon>
        <taxon>Actinomycetospora</taxon>
    </lineage>
</organism>
<comment type="similarity">
    <text evidence="3">Belongs to the iron/ascorbate-dependent oxidoreductase family.</text>
</comment>
<dbReference type="PANTHER" id="PTHR47990">
    <property type="entry name" value="2-OXOGLUTARATE (2OG) AND FE(II)-DEPENDENT OXYGENASE SUPERFAMILY PROTEIN-RELATED"/>
    <property type="match status" value="1"/>
</dbReference>
<name>A0ABU8MLP9_9PSEU</name>
<reference evidence="6 7" key="1">
    <citation type="submission" date="2024-03" db="EMBL/GenBank/DDBJ databases">
        <title>Actinomycetospora sp. OC33-EN08, a novel actinomycete isolated from wild orchid (Aerides multiflora).</title>
        <authorList>
            <person name="Suriyachadkun C."/>
        </authorList>
    </citation>
    <scope>NUCLEOTIDE SEQUENCE [LARGE SCALE GENOMIC DNA]</scope>
    <source>
        <strain evidence="6 7">OC33-EN08</strain>
    </source>
</reference>
<keyword evidence="3" id="KW-0560">Oxidoreductase</keyword>
<feature type="region of interest" description="Disordered" evidence="4">
    <location>
        <begin position="314"/>
        <end position="333"/>
    </location>
</feature>
<dbReference type="SUPFAM" id="SSF51197">
    <property type="entry name" value="Clavaminate synthase-like"/>
    <property type="match status" value="1"/>
</dbReference>
<feature type="domain" description="Fe2OG dioxygenase" evidence="5">
    <location>
        <begin position="167"/>
        <end position="280"/>
    </location>
</feature>
<keyword evidence="2" id="KW-0045">Antibiotic biosynthesis</keyword>
<comment type="pathway">
    <text evidence="1">Antibiotic biosynthesis.</text>
</comment>